<dbReference type="PIRSF" id="PIRSF000452">
    <property type="entry name" value="6-N-acetyltransf"/>
    <property type="match status" value="1"/>
</dbReference>
<dbReference type="EMBL" id="GQ343182">
    <property type="protein sequence ID" value="ACT97677.1"/>
    <property type="molecule type" value="Genomic_DNA"/>
</dbReference>
<dbReference type="InterPro" id="IPR050832">
    <property type="entry name" value="Bact_Acetyltransf"/>
</dbReference>
<dbReference type="InterPro" id="IPR016181">
    <property type="entry name" value="Acyl_CoA_acyltransferase"/>
</dbReference>
<organism evidence="10">
    <name type="scientific">uncultured organism</name>
    <dbReference type="NCBI Taxonomy" id="155900"/>
    <lineage>
        <taxon>unclassified sequences</taxon>
        <taxon>environmental samples</taxon>
    </lineage>
</organism>
<dbReference type="PROSITE" id="PS51186">
    <property type="entry name" value="GNAT"/>
    <property type="match status" value="1"/>
</dbReference>
<reference evidence="10" key="1">
    <citation type="journal article" date="2009" name="Science">
        <title>Functional characterization of the antibiotic resistance reservoir in the human microflora.</title>
        <authorList>
            <person name="Sommer M.O."/>
            <person name="Dantas G."/>
            <person name="Church G.M."/>
        </authorList>
    </citation>
    <scope>NUCLEOTIDE SEQUENCE</scope>
</reference>
<evidence type="ECO:0000256" key="2">
    <source>
        <dbReference type="ARBA" id="ARBA00012888"/>
    </source>
</evidence>
<accession>C8C187</accession>
<evidence type="ECO:0000256" key="1">
    <source>
        <dbReference type="ARBA" id="ARBA00011738"/>
    </source>
</evidence>
<dbReference type="EMBL" id="GQ343180">
    <property type="protein sequence ID" value="ACT97673.1"/>
    <property type="molecule type" value="Genomic_DNA"/>
</dbReference>
<dbReference type="EC" id="2.3.1.82" evidence="2"/>
<dbReference type="InterPro" id="IPR024170">
    <property type="entry name" value="Aminoglycoside_N6-AcTrfrase"/>
</dbReference>
<dbReference type="CDD" id="cd04301">
    <property type="entry name" value="NAT_SF"/>
    <property type="match status" value="1"/>
</dbReference>
<evidence type="ECO:0000259" key="9">
    <source>
        <dbReference type="PROSITE" id="PS51186"/>
    </source>
</evidence>
<keyword evidence="5" id="KW-0046">Antibiotic resistance</keyword>
<dbReference type="EMBL" id="GQ343183">
    <property type="protein sequence ID" value="ACT97678.1"/>
    <property type="molecule type" value="Genomic_DNA"/>
</dbReference>
<evidence type="ECO:0000256" key="4">
    <source>
        <dbReference type="ARBA" id="ARBA00022679"/>
    </source>
</evidence>
<dbReference type="GO" id="GO:0047663">
    <property type="term" value="F:aminoglycoside 6'-N-acetyltransferase activity"/>
    <property type="evidence" value="ECO:0007669"/>
    <property type="project" value="UniProtKB-EC"/>
</dbReference>
<keyword evidence="4 10" id="KW-0808">Transferase</keyword>
<evidence type="ECO:0000256" key="6">
    <source>
        <dbReference type="ARBA" id="ARBA00023315"/>
    </source>
</evidence>
<sequence length="143" mass="15848">MLKIAEKEDVPVAAELAGMLWPHHSREELEGELLSFIESGGMVFLWMEEGNPVAFAQCGIRTDYVEGTHGGAIGYLEGIFVLEKFRRRGIGKVLLTACEEWAKEQGCEEFASDTELDNAEGLSFHSGAGFYEANRIVCFVKNL</sequence>
<feature type="domain" description="N-acetyltransferase" evidence="9">
    <location>
        <begin position="1"/>
        <end position="143"/>
    </location>
</feature>
<evidence type="ECO:0000313" key="10">
    <source>
        <dbReference type="EMBL" id="ACT97670.1"/>
    </source>
</evidence>
<keyword evidence="6" id="KW-0012">Acyltransferase</keyword>
<dbReference type="NCBIfam" id="NF043067">
    <property type="entry name" value="AAC_6p_group_E"/>
    <property type="match status" value="1"/>
</dbReference>
<dbReference type="Pfam" id="PF00583">
    <property type="entry name" value="Acetyltransf_1"/>
    <property type="match status" value="1"/>
</dbReference>
<dbReference type="PANTHER" id="PTHR43877">
    <property type="entry name" value="AMINOALKYLPHOSPHONATE N-ACETYLTRANSFERASE-RELATED-RELATED"/>
    <property type="match status" value="1"/>
</dbReference>
<evidence type="ECO:0000256" key="8">
    <source>
        <dbReference type="ARBA" id="ARBA00048923"/>
    </source>
</evidence>
<dbReference type="EMBL" id="GQ343179">
    <property type="protein sequence ID" value="ACT97671.1"/>
    <property type="molecule type" value="Genomic_DNA"/>
</dbReference>
<dbReference type="EMBL" id="GQ343178">
    <property type="protein sequence ID" value="ACT97670.1"/>
    <property type="molecule type" value="Genomic_DNA"/>
</dbReference>
<dbReference type="SUPFAM" id="SSF55729">
    <property type="entry name" value="Acyl-CoA N-acyltransferases (Nat)"/>
    <property type="match status" value="1"/>
</dbReference>
<evidence type="ECO:0000256" key="3">
    <source>
        <dbReference type="ARBA" id="ARBA00017677"/>
    </source>
</evidence>
<name>C8C187_9ZZZZ</name>
<evidence type="ECO:0000256" key="7">
    <source>
        <dbReference type="ARBA" id="ARBA00029660"/>
    </source>
</evidence>
<dbReference type="InterPro" id="IPR000182">
    <property type="entry name" value="GNAT_dom"/>
</dbReference>
<dbReference type="GO" id="GO:0046677">
    <property type="term" value="P:response to antibiotic"/>
    <property type="evidence" value="ECO:0007669"/>
    <property type="project" value="UniProtKB-KW"/>
</dbReference>
<proteinExistence type="predicted"/>
<protein>
    <recommendedName>
        <fullName evidence="3">Aminoglycoside N(6')-acetyltransferase type 1</fullName>
        <ecNumber evidence="2">2.3.1.82</ecNumber>
    </recommendedName>
    <alternativeName>
        <fullName evidence="7">Aminoglycoside resistance protein</fullName>
    </alternativeName>
</protein>
<comment type="catalytic activity">
    <reaction evidence="8">
        <text>kanamycin B + acetyl-CoA = N(6')-acetylkanamycin B + CoA + H(+)</text>
        <dbReference type="Rhea" id="RHEA:16449"/>
        <dbReference type="ChEBI" id="CHEBI:15378"/>
        <dbReference type="ChEBI" id="CHEBI:57287"/>
        <dbReference type="ChEBI" id="CHEBI:57288"/>
        <dbReference type="ChEBI" id="CHEBI:58390"/>
        <dbReference type="ChEBI" id="CHEBI:58549"/>
        <dbReference type="EC" id="2.3.1.82"/>
    </reaction>
</comment>
<evidence type="ECO:0000256" key="5">
    <source>
        <dbReference type="ARBA" id="ARBA00023251"/>
    </source>
</evidence>
<reference evidence="10" key="2">
    <citation type="submission" date="2009-07" db="EMBL/GenBank/DDBJ databases">
        <authorList>
            <person name="Sommer M.O.A."/>
            <person name="Dantas G."/>
            <person name="Church G."/>
        </authorList>
    </citation>
    <scope>NUCLEOTIDE SEQUENCE</scope>
</reference>
<comment type="subunit">
    <text evidence="1">Homodimer.</text>
</comment>
<dbReference type="AlphaFoldDB" id="C8C187"/>
<dbReference type="Gene3D" id="3.40.630.30">
    <property type="match status" value="1"/>
</dbReference>